<dbReference type="EMBL" id="AQRC01000005">
    <property type="protein sequence ID" value="KFE35423.1"/>
    <property type="molecule type" value="Genomic_DNA"/>
</dbReference>
<keyword evidence="2 8" id="KW-0808">Transferase</keyword>
<dbReference type="PATRIC" id="fig|1317124.6.peg.1697"/>
<reference evidence="8 9" key="2">
    <citation type="journal article" date="2015" name="Antonie Van Leeuwenhoek">
        <title>Thioclava indica sp. nov., isolated from surface seawater of the Indian Ocean.</title>
        <authorList>
            <person name="Liu Y."/>
            <person name="Lai Q."/>
            <person name="Du J."/>
            <person name="Xu H."/>
            <person name="Jiang L."/>
            <person name="Shao Z."/>
        </authorList>
    </citation>
    <scope>NUCLEOTIDE SEQUENCE [LARGE SCALE GENOMIC DNA]</scope>
    <source>
        <strain evidence="8 9">13D2W-2</strain>
    </source>
</reference>
<dbReference type="RefSeq" id="WP_038145339.1">
    <property type="nucleotide sequence ID" value="NZ_AQRC01000005.1"/>
</dbReference>
<comment type="caution">
    <text evidence="8">The sequence shown here is derived from an EMBL/GenBank/DDBJ whole genome shotgun (WGS) entry which is preliminary data.</text>
</comment>
<keyword evidence="4" id="KW-1133">Transmembrane helix</keyword>
<dbReference type="PANTHER" id="PTHR12137:SF54">
    <property type="entry name" value="CARBOHYDRATE SULFOTRANSFERASE"/>
    <property type="match status" value="1"/>
</dbReference>
<evidence type="ECO:0000256" key="5">
    <source>
        <dbReference type="ARBA" id="ARBA00023034"/>
    </source>
</evidence>
<dbReference type="OrthoDB" id="554104at2"/>
<evidence type="ECO:0000256" key="7">
    <source>
        <dbReference type="ARBA" id="ARBA00023180"/>
    </source>
</evidence>
<dbReference type="GO" id="GO:0016051">
    <property type="term" value="P:carbohydrate biosynthetic process"/>
    <property type="evidence" value="ECO:0007669"/>
    <property type="project" value="InterPro"/>
</dbReference>
<accession>A0A085TXH6</accession>
<dbReference type="Pfam" id="PF03567">
    <property type="entry name" value="Sulfotransfer_2"/>
    <property type="match status" value="1"/>
</dbReference>
<keyword evidence="3" id="KW-0812">Transmembrane</keyword>
<dbReference type="Proteomes" id="UP000028607">
    <property type="component" value="Unassembled WGS sequence"/>
</dbReference>
<dbReference type="eggNOG" id="ENOG503336S">
    <property type="taxonomic scope" value="Bacteria"/>
</dbReference>
<reference evidence="9" key="1">
    <citation type="submission" date="2013-04" db="EMBL/GenBank/DDBJ databases">
        <title>Thioclava sp. 13D2W-2 Genome Sequencing.</title>
        <authorList>
            <person name="Lai Q."/>
            <person name="Li G."/>
            <person name="Shao Z."/>
        </authorList>
    </citation>
    <scope>NUCLEOTIDE SEQUENCE [LARGE SCALE GENOMIC DNA]</scope>
    <source>
        <strain evidence="9">13D2W-2</strain>
    </source>
</reference>
<dbReference type="AlphaFoldDB" id="A0A085TXH6"/>
<organism evidence="8 9">
    <name type="scientific">Thioclava atlantica</name>
    <dbReference type="NCBI Taxonomy" id="1317124"/>
    <lineage>
        <taxon>Bacteria</taxon>
        <taxon>Pseudomonadati</taxon>
        <taxon>Pseudomonadota</taxon>
        <taxon>Alphaproteobacteria</taxon>
        <taxon>Rhodobacterales</taxon>
        <taxon>Paracoccaceae</taxon>
        <taxon>Thioclava</taxon>
    </lineage>
</organism>
<dbReference type="STRING" id="1317124.DW2_08337"/>
<evidence type="ECO:0000256" key="3">
    <source>
        <dbReference type="ARBA" id="ARBA00022692"/>
    </source>
</evidence>
<gene>
    <name evidence="8" type="ORF">DW2_08337</name>
</gene>
<keyword evidence="9" id="KW-1185">Reference proteome</keyword>
<dbReference type="PANTHER" id="PTHR12137">
    <property type="entry name" value="CARBOHYDRATE SULFOTRANSFERASE"/>
    <property type="match status" value="1"/>
</dbReference>
<evidence type="ECO:0000256" key="6">
    <source>
        <dbReference type="ARBA" id="ARBA00023136"/>
    </source>
</evidence>
<keyword evidence="7" id="KW-0325">Glycoprotein</keyword>
<dbReference type="GO" id="GO:0008146">
    <property type="term" value="F:sulfotransferase activity"/>
    <property type="evidence" value="ECO:0007669"/>
    <property type="project" value="InterPro"/>
</dbReference>
<comment type="subcellular location">
    <subcellularLocation>
        <location evidence="1">Golgi apparatus membrane</location>
        <topology evidence="1">Single-pass type II membrane protein</topology>
    </subcellularLocation>
</comment>
<proteinExistence type="predicted"/>
<sequence length="338" mass="38435">MKDLPIPAAPADFDDPGFLAEVPASPEVIDALFRAYLGRGAKENAQSALKERRASVAQVERELRGSPEYRRKARLLLDQDRTQYDGAMLYLPMARIVFCPIAKVANTSVKDWALRLCGEGRANPGMSHYWLDSGQNKMQGRHWAFALRDRIARDPGWASVALLRDPFDRLVSCYCDKFGRNRAQDSVLHHTRAVYAFFNDGAEPDRETVARGLSFRQFCFYINATAREVQDSHWAAQWSYLQNRHWDRLFALERIEAFEAFVRARLPEDLRTIRLGMTNAVEKSGAASAENLADALPDEWLGARNPPYEAFLAENIRGFIGQYYSLDFRLHAQALDEG</sequence>
<evidence type="ECO:0000313" key="9">
    <source>
        <dbReference type="Proteomes" id="UP000028607"/>
    </source>
</evidence>
<evidence type="ECO:0000256" key="4">
    <source>
        <dbReference type="ARBA" id="ARBA00022989"/>
    </source>
</evidence>
<evidence type="ECO:0000256" key="1">
    <source>
        <dbReference type="ARBA" id="ARBA00004323"/>
    </source>
</evidence>
<keyword evidence="5" id="KW-0333">Golgi apparatus</keyword>
<evidence type="ECO:0000256" key="2">
    <source>
        <dbReference type="ARBA" id="ARBA00022679"/>
    </source>
</evidence>
<evidence type="ECO:0000313" key="8">
    <source>
        <dbReference type="EMBL" id="KFE35423.1"/>
    </source>
</evidence>
<dbReference type="InterPro" id="IPR018011">
    <property type="entry name" value="Carb_sulfotrans_8-10"/>
</dbReference>
<name>A0A085TXH6_9RHOB</name>
<dbReference type="GO" id="GO:0016020">
    <property type="term" value="C:membrane"/>
    <property type="evidence" value="ECO:0007669"/>
    <property type="project" value="InterPro"/>
</dbReference>
<keyword evidence="6" id="KW-0472">Membrane</keyword>
<dbReference type="InterPro" id="IPR005331">
    <property type="entry name" value="Sulfotransferase"/>
</dbReference>
<protein>
    <submittedName>
        <fullName evidence="8">Sulfotransferase family protein</fullName>
    </submittedName>
</protein>